<proteinExistence type="predicted"/>
<gene>
    <name evidence="1" type="ORF">H8S65_07890</name>
</gene>
<organism evidence="1 2">
    <name type="scientific">Parabacteroides hominis</name>
    <dbReference type="NCBI Taxonomy" id="2763057"/>
    <lineage>
        <taxon>Bacteria</taxon>
        <taxon>Pseudomonadati</taxon>
        <taxon>Bacteroidota</taxon>
        <taxon>Bacteroidia</taxon>
        <taxon>Bacteroidales</taxon>
        <taxon>Tannerellaceae</taxon>
        <taxon>Parabacteroides</taxon>
    </lineage>
</organism>
<dbReference type="RefSeq" id="WP_186929446.1">
    <property type="nucleotide sequence ID" value="NZ_JACOOJ010000010.1"/>
</dbReference>
<evidence type="ECO:0008006" key="3">
    <source>
        <dbReference type="Google" id="ProtNLM"/>
    </source>
</evidence>
<accession>A0ABR7DML5</accession>
<evidence type="ECO:0000313" key="1">
    <source>
        <dbReference type="EMBL" id="MBC5632687.1"/>
    </source>
</evidence>
<protein>
    <recommendedName>
        <fullName evidence="3">Glycosyltransferase family 1 protein</fullName>
    </recommendedName>
</protein>
<dbReference type="Proteomes" id="UP000651475">
    <property type="component" value="Unassembled WGS sequence"/>
</dbReference>
<name>A0ABR7DML5_9BACT</name>
<comment type="caution">
    <text evidence="1">The sequence shown here is derived from an EMBL/GenBank/DDBJ whole genome shotgun (WGS) entry which is preliminary data.</text>
</comment>
<dbReference type="EMBL" id="JACOOJ010000010">
    <property type="protein sequence ID" value="MBC5632687.1"/>
    <property type="molecule type" value="Genomic_DNA"/>
</dbReference>
<sequence>MGGGTCLDDVFPFCYKYNIIPYIWDCWPNTWKNVLQMVRILHIEKCFISSSLVCNELSREMLNTQFVFVPEGINPWVYQKGDILMNREIDVLELGRKNSLYHDQIIKMDGIKFLYNRNNQYVFPSFSALVSGLSNSKIVICFPRCDTHQNMTGKIETLTQRYWECMLSRCLIVGRAPFELINLIGYNPVIEVEWGNEGEQLLRILNNIEIYQDMVDRNYSVALKFSSWAYRVNDMMKELSYFKVI</sequence>
<evidence type="ECO:0000313" key="2">
    <source>
        <dbReference type="Proteomes" id="UP000651475"/>
    </source>
</evidence>
<reference evidence="1 2" key="1">
    <citation type="submission" date="2020-08" db="EMBL/GenBank/DDBJ databases">
        <title>Genome public.</title>
        <authorList>
            <person name="Liu C."/>
            <person name="Sun Q."/>
        </authorList>
    </citation>
    <scope>NUCLEOTIDE SEQUENCE [LARGE SCALE GENOMIC DNA]</scope>
    <source>
        <strain evidence="1 2">NSJ-79</strain>
    </source>
</reference>
<keyword evidence="2" id="KW-1185">Reference proteome</keyword>